<dbReference type="OrthoDB" id="8612906at2"/>
<comment type="caution">
    <text evidence="2">The sequence shown here is derived from an EMBL/GenBank/DDBJ whole genome shotgun (WGS) entry which is preliminary data.</text>
</comment>
<dbReference type="EMBL" id="NQYH01000001">
    <property type="protein sequence ID" value="RIY41953.1"/>
    <property type="molecule type" value="Genomic_DNA"/>
</dbReference>
<dbReference type="Proteomes" id="UP000266206">
    <property type="component" value="Unassembled WGS sequence"/>
</dbReference>
<feature type="compositionally biased region" description="Basic and acidic residues" evidence="1">
    <location>
        <begin position="146"/>
        <end position="156"/>
    </location>
</feature>
<dbReference type="AlphaFoldDB" id="A0A3A1YUL8"/>
<protein>
    <submittedName>
        <fullName evidence="2">Uncharacterized protein</fullName>
    </submittedName>
</protein>
<proteinExistence type="predicted"/>
<organism evidence="2 3">
    <name type="scientific">Neopusillimonas maritima</name>
    <dbReference type="NCBI Taxonomy" id="2026239"/>
    <lineage>
        <taxon>Bacteria</taxon>
        <taxon>Pseudomonadati</taxon>
        <taxon>Pseudomonadota</taxon>
        <taxon>Betaproteobacteria</taxon>
        <taxon>Burkholderiales</taxon>
        <taxon>Alcaligenaceae</taxon>
        <taxon>Neopusillimonas</taxon>
    </lineage>
</organism>
<feature type="region of interest" description="Disordered" evidence="1">
    <location>
        <begin position="117"/>
        <end position="156"/>
    </location>
</feature>
<evidence type="ECO:0000313" key="2">
    <source>
        <dbReference type="EMBL" id="RIY41953.1"/>
    </source>
</evidence>
<evidence type="ECO:0000256" key="1">
    <source>
        <dbReference type="SAM" id="MobiDB-lite"/>
    </source>
</evidence>
<dbReference type="RefSeq" id="WP_119515180.1">
    <property type="nucleotide sequence ID" value="NZ_NQYH01000001.1"/>
</dbReference>
<evidence type="ECO:0000313" key="3">
    <source>
        <dbReference type="Proteomes" id="UP000266206"/>
    </source>
</evidence>
<gene>
    <name evidence="2" type="ORF">CJP73_00455</name>
</gene>
<sequence>MGMNIKGLQATKRALKKEIDKLRTPHYALVGIHQSGGMVKDEPMTVATLGAIQHFGNENIPARRWLDTGAETGTKEYLDTIREGIEEGLDSRQIMARVGVEAEGAIKQYITDLDTPPNNASTVKRKGSSNPLIDTGNMRASVTSTVERKKPKEGME</sequence>
<feature type="compositionally biased region" description="Polar residues" evidence="1">
    <location>
        <begin position="117"/>
        <end position="145"/>
    </location>
</feature>
<reference evidence="2 3" key="1">
    <citation type="submission" date="2017-08" db="EMBL/GenBank/DDBJ databases">
        <title>Pusillimonas indicus sp. nov., a member of the family Alcaligenaceae isolated from surface seawater.</title>
        <authorList>
            <person name="Li J."/>
        </authorList>
    </citation>
    <scope>NUCLEOTIDE SEQUENCE [LARGE SCALE GENOMIC DNA]</scope>
    <source>
        <strain evidence="2 3">L52-1-41</strain>
    </source>
</reference>
<accession>A0A3A1YUL8</accession>
<name>A0A3A1YUL8_9BURK</name>